<dbReference type="GO" id="GO:0005886">
    <property type="term" value="C:plasma membrane"/>
    <property type="evidence" value="ECO:0007669"/>
    <property type="project" value="UniProtKB-SubCell"/>
</dbReference>
<keyword evidence="5 7" id="KW-1133">Transmembrane helix</keyword>
<dbReference type="EMBL" id="RFLY01000002">
    <property type="protein sequence ID" value="RMH94510.1"/>
    <property type="molecule type" value="Genomic_DNA"/>
</dbReference>
<dbReference type="GO" id="GO:0016682">
    <property type="term" value="F:oxidoreductase activity, acting on diphenols and related substances as donors, oxygen as acceptor"/>
    <property type="evidence" value="ECO:0007669"/>
    <property type="project" value="TreeGrafter"/>
</dbReference>
<dbReference type="GO" id="GO:0070069">
    <property type="term" value="C:cytochrome complex"/>
    <property type="evidence" value="ECO:0007669"/>
    <property type="project" value="TreeGrafter"/>
</dbReference>
<dbReference type="GO" id="GO:0019646">
    <property type="term" value="P:aerobic electron transport chain"/>
    <property type="evidence" value="ECO:0007669"/>
    <property type="project" value="TreeGrafter"/>
</dbReference>
<feature type="transmembrane region" description="Helical" evidence="7">
    <location>
        <begin position="150"/>
        <end position="177"/>
    </location>
</feature>
<gene>
    <name evidence="8" type="ORF">EBB59_02220</name>
</gene>
<keyword evidence="9" id="KW-1185">Reference proteome</keyword>
<sequence>MIDLTTPAGWLPLAFLAVMGLAMLLYVLLDGFDLGVGILMRGAGDAEKDLMLASIGPFWDANETWLVLGVGVLLVAFPAAHGEILGALYLPVALMLFGLILRGVAFDLRVKADLRHKPWWNRAFFIGSLSAALSQGYMLGLLVMGFDSGFWAHAFAALIGLCVAAGYVLLGAGWLIVKAEGALQAKAVNWARWAWWGTALGVLAVSVATPMLSPYVFDKWFTLERLPLLALVPIATAILFFVLWRSLSRLPLRLAAGNEYGIWVPFAAAVGIFVLAFYGLAYSLFPWLVVDRLNIWDAAAAPESLMVVFIGTCVVLPVILAYTVFAYRVFGGKAEALDYGWIEPEAAPDRPACGRDGKSA</sequence>
<evidence type="ECO:0000256" key="5">
    <source>
        <dbReference type="ARBA" id="ARBA00022989"/>
    </source>
</evidence>
<organism evidence="8 9">
    <name type="scientific">Solilutibacter pythonis</name>
    <dbReference type="NCBI Taxonomy" id="2483112"/>
    <lineage>
        <taxon>Bacteria</taxon>
        <taxon>Pseudomonadati</taxon>
        <taxon>Pseudomonadota</taxon>
        <taxon>Gammaproteobacteria</taxon>
        <taxon>Lysobacterales</taxon>
        <taxon>Lysobacteraceae</taxon>
        <taxon>Solilutibacter</taxon>
    </lineage>
</organism>
<name>A0A3M2I3G3_9GAMM</name>
<keyword evidence="3" id="KW-1003">Cell membrane</keyword>
<evidence type="ECO:0000256" key="7">
    <source>
        <dbReference type="SAM" id="Phobius"/>
    </source>
</evidence>
<accession>A0A3M2I3G3</accession>
<dbReference type="PANTHER" id="PTHR43141">
    <property type="entry name" value="CYTOCHROME BD2 SUBUNIT II"/>
    <property type="match status" value="1"/>
</dbReference>
<feature type="transmembrane region" description="Helical" evidence="7">
    <location>
        <begin position="13"/>
        <end position="40"/>
    </location>
</feature>
<feature type="transmembrane region" description="Helical" evidence="7">
    <location>
        <begin position="193"/>
        <end position="216"/>
    </location>
</feature>
<feature type="transmembrane region" description="Helical" evidence="7">
    <location>
        <begin position="305"/>
        <end position="327"/>
    </location>
</feature>
<reference evidence="8 9" key="1">
    <citation type="submission" date="2018-10" db="EMBL/GenBank/DDBJ databases">
        <title>Proposal of Lysobacter pythonis sp. nov. isolated from royal pythons (Python regius).</title>
        <authorList>
            <person name="Hans-Juergen B."/>
            <person name="Huptas C."/>
            <person name="Sandra B."/>
            <person name="Igor L."/>
            <person name="Joachim S."/>
            <person name="Siegfried S."/>
            <person name="Mareike W."/>
            <person name="Peter K."/>
        </authorList>
    </citation>
    <scope>NUCLEOTIDE SEQUENCE [LARGE SCALE GENOMIC DNA]</scope>
    <source>
        <strain evidence="8 9">4284/11</strain>
    </source>
</reference>
<dbReference type="RefSeq" id="WP_122100506.1">
    <property type="nucleotide sequence ID" value="NZ_RFLY01000002.1"/>
</dbReference>
<dbReference type="OrthoDB" id="9776710at2"/>
<dbReference type="Pfam" id="PF02322">
    <property type="entry name" value="Cyt_bd_oxida_II"/>
    <property type="match status" value="1"/>
</dbReference>
<dbReference type="PANTHER" id="PTHR43141:SF2">
    <property type="entry name" value="BLR3729 PROTEIN"/>
    <property type="match status" value="1"/>
</dbReference>
<keyword evidence="6 7" id="KW-0472">Membrane</keyword>
<evidence type="ECO:0000256" key="1">
    <source>
        <dbReference type="ARBA" id="ARBA00004651"/>
    </source>
</evidence>
<feature type="transmembrane region" description="Helical" evidence="7">
    <location>
        <begin position="86"/>
        <end position="104"/>
    </location>
</feature>
<dbReference type="GO" id="GO:0009055">
    <property type="term" value="F:electron transfer activity"/>
    <property type="evidence" value="ECO:0007669"/>
    <property type="project" value="TreeGrafter"/>
</dbReference>
<dbReference type="Proteomes" id="UP000275012">
    <property type="component" value="Unassembled WGS sequence"/>
</dbReference>
<evidence type="ECO:0000313" key="8">
    <source>
        <dbReference type="EMBL" id="RMH94510.1"/>
    </source>
</evidence>
<evidence type="ECO:0000256" key="3">
    <source>
        <dbReference type="ARBA" id="ARBA00022475"/>
    </source>
</evidence>
<keyword evidence="4 7" id="KW-0812">Transmembrane</keyword>
<evidence type="ECO:0000256" key="6">
    <source>
        <dbReference type="ARBA" id="ARBA00023136"/>
    </source>
</evidence>
<comment type="subcellular location">
    <subcellularLocation>
        <location evidence="1">Cell membrane</location>
        <topology evidence="1">Multi-pass membrane protein</topology>
    </subcellularLocation>
</comment>
<feature type="transmembrane region" description="Helical" evidence="7">
    <location>
        <begin position="228"/>
        <end position="248"/>
    </location>
</feature>
<protein>
    <submittedName>
        <fullName evidence="8">Cytochrome d ubiquinol oxidase subunit II</fullName>
    </submittedName>
</protein>
<comment type="caution">
    <text evidence="8">The sequence shown here is derived from an EMBL/GenBank/DDBJ whole genome shotgun (WGS) entry which is preliminary data.</text>
</comment>
<feature type="transmembrane region" description="Helical" evidence="7">
    <location>
        <begin position="260"/>
        <end position="285"/>
    </location>
</feature>
<comment type="similarity">
    <text evidence="2">Belongs to the cytochrome ubiquinol oxidase subunit 2 family.</text>
</comment>
<dbReference type="InterPro" id="IPR003317">
    <property type="entry name" value="Cyt-d_oxidase_su2"/>
</dbReference>
<feature type="transmembrane region" description="Helical" evidence="7">
    <location>
        <begin position="124"/>
        <end position="144"/>
    </location>
</feature>
<evidence type="ECO:0000256" key="2">
    <source>
        <dbReference type="ARBA" id="ARBA00007543"/>
    </source>
</evidence>
<proteinExistence type="inferred from homology"/>
<evidence type="ECO:0000313" key="9">
    <source>
        <dbReference type="Proteomes" id="UP000275012"/>
    </source>
</evidence>
<evidence type="ECO:0000256" key="4">
    <source>
        <dbReference type="ARBA" id="ARBA00022692"/>
    </source>
</evidence>
<dbReference type="AlphaFoldDB" id="A0A3M2I3G3"/>